<evidence type="ECO:0000259" key="5">
    <source>
        <dbReference type="PROSITE" id="PS51781"/>
    </source>
</evidence>
<dbReference type="OMA" id="GYWHKYT"/>
<dbReference type="EMBL" id="CP013928">
    <property type="protein sequence ID" value="AMJ79587.1"/>
    <property type="molecule type" value="Genomic_DNA"/>
</dbReference>
<dbReference type="EC" id="3.5.1.28" evidence="2"/>
<dbReference type="PANTHER" id="PTHR30417">
    <property type="entry name" value="N-ACETYLMURAMOYL-L-ALANINE AMIDASE AMID"/>
    <property type="match status" value="1"/>
</dbReference>
<dbReference type="InterPro" id="IPR003646">
    <property type="entry name" value="SH3-like_bac-type"/>
</dbReference>
<dbReference type="AlphaFoldDB" id="A0AAC8XLU1"/>
<proteinExistence type="predicted"/>
<dbReference type="GO" id="GO:0009253">
    <property type="term" value="P:peptidoglycan catabolic process"/>
    <property type="evidence" value="ECO:0007669"/>
    <property type="project" value="InterPro"/>
</dbReference>
<dbReference type="GO" id="GO:0009254">
    <property type="term" value="P:peptidoglycan turnover"/>
    <property type="evidence" value="ECO:0007669"/>
    <property type="project" value="TreeGrafter"/>
</dbReference>
<dbReference type="Pfam" id="PF08239">
    <property type="entry name" value="SH3_3"/>
    <property type="match status" value="1"/>
</dbReference>
<feature type="domain" description="SH3b" evidence="5">
    <location>
        <begin position="246"/>
        <end position="308"/>
    </location>
</feature>
<dbReference type="PANTHER" id="PTHR30417:SF1">
    <property type="entry name" value="N-ACETYLMURAMOYL-L-ALANINE AMIDASE AMID"/>
    <property type="match status" value="1"/>
</dbReference>
<keyword evidence="3" id="KW-0378">Hydrolase</keyword>
<dbReference type="SMART" id="SM00287">
    <property type="entry name" value="SH3b"/>
    <property type="match status" value="1"/>
</dbReference>
<protein>
    <recommendedName>
        <fullName evidence="2">N-acetylmuramoyl-L-alanine amidase</fullName>
        <ecNumber evidence="2">3.5.1.28</ecNumber>
    </recommendedName>
</protein>
<dbReference type="CDD" id="cd06583">
    <property type="entry name" value="PGRP"/>
    <property type="match status" value="1"/>
</dbReference>
<dbReference type="InterPro" id="IPR051206">
    <property type="entry name" value="NAMLAA_amidase_2"/>
</dbReference>
<dbReference type="SMART" id="SM00644">
    <property type="entry name" value="Ami_2"/>
    <property type="match status" value="1"/>
</dbReference>
<evidence type="ECO:0000256" key="3">
    <source>
        <dbReference type="ARBA" id="ARBA00022801"/>
    </source>
</evidence>
<dbReference type="Gene3D" id="3.40.80.10">
    <property type="entry name" value="Peptidoglycan recognition protein-like"/>
    <property type="match status" value="1"/>
</dbReference>
<name>A0AAC8XLU1_9ALTE</name>
<reference evidence="6 7" key="1">
    <citation type="submission" date="2015-12" db="EMBL/GenBank/DDBJ databases">
        <title>Intraspecies pangenome expansion in the marine bacterium Alteromonas.</title>
        <authorList>
            <person name="Lopez-Perez M."/>
            <person name="Rodriguez-Valera F."/>
        </authorList>
    </citation>
    <scope>NUCLEOTIDE SEQUENCE [LARGE SCALE GENOMIC DNA]</scope>
    <source>
        <strain evidence="6 7">UM8</strain>
    </source>
</reference>
<gene>
    <name evidence="6" type="ORF">AV942_15470</name>
</gene>
<dbReference type="InterPro" id="IPR036505">
    <property type="entry name" value="Amidase/PGRP_sf"/>
</dbReference>
<comment type="catalytic activity">
    <reaction evidence="1">
        <text>Hydrolyzes the link between N-acetylmuramoyl residues and L-amino acid residues in certain cell-wall glycopeptides.</text>
        <dbReference type="EC" id="3.5.1.28"/>
    </reaction>
</comment>
<dbReference type="Pfam" id="PF01510">
    <property type="entry name" value="Amidase_2"/>
    <property type="match status" value="1"/>
</dbReference>
<evidence type="ECO:0000313" key="7">
    <source>
        <dbReference type="Proteomes" id="UP000061468"/>
    </source>
</evidence>
<dbReference type="SUPFAM" id="SSF55846">
    <property type="entry name" value="N-acetylmuramoyl-L-alanine amidase-like"/>
    <property type="match status" value="1"/>
</dbReference>
<accession>A0AAC8XLU1</accession>
<organism evidence="6 7">
    <name type="scientific">Alteromonas mediterranea</name>
    <dbReference type="NCBI Taxonomy" id="314275"/>
    <lineage>
        <taxon>Bacteria</taxon>
        <taxon>Pseudomonadati</taxon>
        <taxon>Pseudomonadota</taxon>
        <taxon>Gammaproteobacteria</taxon>
        <taxon>Alteromonadales</taxon>
        <taxon>Alteromonadaceae</taxon>
        <taxon>Alteromonas/Salinimonas group</taxon>
        <taxon>Alteromonas</taxon>
    </lineage>
</organism>
<dbReference type="RefSeq" id="WP_012519579.1">
    <property type="nucleotide sequence ID" value="NZ_CAKMLI010000023.1"/>
</dbReference>
<sequence>MTILHATPRLSFDVYEHRLIGENVKFTASPNTSGAFQTGAPDTIVIHFTAGSSLDSSVNVLTNAESGVSAHFALGRNGDIVQMLPTNKIGWHAGKSHYKGRSGLNRYSIGIELDNAGQLKPRGDGTYESWFGNVYRESEVIAAQHPNQSVLGYWHKYTDIQIASTISLCKVLCEHYPISVVVGHDEIAPSRKVDPGPAFPMHQIREQVLLEISEDETHTESNGVHTGSLQREAHDAVPRHIASPVNRVANVSANALNVRKGPNVSFPLIENGLHKGEVLKVLEKQGEWAKVSFTKVGWVNTRYINEITEKSPFKT</sequence>
<dbReference type="GO" id="GO:0071555">
    <property type="term" value="P:cell wall organization"/>
    <property type="evidence" value="ECO:0007669"/>
    <property type="project" value="UniProtKB-KW"/>
</dbReference>
<evidence type="ECO:0000256" key="2">
    <source>
        <dbReference type="ARBA" id="ARBA00011901"/>
    </source>
</evidence>
<keyword evidence="4" id="KW-0961">Cell wall biogenesis/degradation</keyword>
<dbReference type="PROSITE" id="PS51781">
    <property type="entry name" value="SH3B"/>
    <property type="match status" value="1"/>
</dbReference>
<dbReference type="GO" id="GO:0008745">
    <property type="term" value="F:N-acetylmuramoyl-L-alanine amidase activity"/>
    <property type="evidence" value="ECO:0007669"/>
    <property type="project" value="UniProtKB-EC"/>
</dbReference>
<dbReference type="InterPro" id="IPR002502">
    <property type="entry name" value="Amidase_domain"/>
</dbReference>
<evidence type="ECO:0000313" key="6">
    <source>
        <dbReference type="EMBL" id="AMJ79587.1"/>
    </source>
</evidence>
<evidence type="ECO:0000256" key="4">
    <source>
        <dbReference type="ARBA" id="ARBA00023316"/>
    </source>
</evidence>
<dbReference type="Gene3D" id="2.30.30.40">
    <property type="entry name" value="SH3 Domains"/>
    <property type="match status" value="1"/>
</dbReference>
<dbReference type="Proteomes" id="UP000061468">
    <property type="component" value="Chromosome"/>
</dbReference>
<evidence type="ECO:0000256" key="1">
    <source>
        <dbReference type="ARBA" id="ARBA00001561"/>
    </source>
</evidence>